<evidence type="ECO:0000313" key="1">
    <source>
        <dbReference type="EMBL" id="OAL10433.1"/>
    </source>
</evidence>
<evidence type="ECO:0000313" key="2">
    <source>
        <dbReference type="Proteomes" id="UP000077623"/>
    </source>
</evidence>
<comment type="caution">
    <text evidence="1">The sequence shown here is derived from an EMBL/GenBank/DDBJ whole genome shotgun (WGS) entry which is preliminary data.</text>
</comment>
<reference evidence="2" key="1">
    <citation type="submission" date="2016-04" db="EMBL/GenBank/DDBJ databases">
        <authorList>
            <person name="Quiroz-Castaneda R.E."/>
            <person name="Martinez-Ocampo F."/>
        </authorList>
    </citation>
    <scope>NUCLEOTIDE SEQUENCE [LARGE SCALE GENOMIC DNA]</scope>
    <source>
        <strain evidence="2">INIFAP01</strain>
    </source>
</reference>
<evidence type="ECO:0008006" key="3">
    <source>
        <dbReference type="Google" id="ProtNLM"/>
    </source>
</evidence>
<organism evidence="1 2">
    <name type="scientific">Candidatus Mycoplasma haematobovis</name>
    <dbReference type="NCBI Taxonomy" id="432608"/>
    <lineage>
        <taxon>Bacteria</taxon>
        <taxon>Bacillati</taxon>
        <taxon>Mycoplasmatota</taxon>
        <taxon>Mollicutes</taxon>
        <taxon>Mycoplasmataceae</taxon>
        <taxon>Mycoplasma</taxon>
    </lineage>
</organism>
<proteinExistence type="predicted"/>
<keyword evidence="2" id="KW-1185">Reference proteome</keyword>
<dbReference type="RefSeq" id="WP_187149666.1">
    <property type="nucleotide sequence ID" value="NZ_LWUJ01000010.1"/>
</dbReference>
<dbReference type="PROSITE" id="PS51257">
    <property type="entry name" value="PROKAR_LIPOPROTEIN"/>
    <property type="match status" value="1"/>
</dbReference>
<protein>
    <recommendedName>
        <fullName evidence="3">Lipoprotein</fullName>
    </recommendedName>
</protein>
<dbReference type="STRING" id="432608.A6V39_00015"/>
<accession>A0A1A9QD91</accession>
<gene>
    <name evidence="1" type="ORF">A6V39_00015</name>
</gene>
<dbReference type="Proteomes" id="UP000077623">
    <property type="component" value="Unassembled WGS sequence"/>
</dbReference>
<name>A0A1A9QD91_9MOLU</name>
<dbReference type="AlphaFoldDB" id="A0A1A9QD91"/>
<dbReference type="EMBL" id="LWUJ01000010">
    <property type="protein sequence ID" value="OAL10433.1"/>
    <property type="molecule type" value="Genomic_DNA"/>
</dbReference>
<sequence>MNTPVKSLIGLSAVGGVAGGCYAISQQLSTKSINDKLKDNGYKILTDSSGDWGKILAQYKLVATGNSALKFAGVTIESEANLQEQCKKVLKESSSNSDSYNRGAKWCTVPRDMKDMLKSKGYRFLSTVNNTDNIDQSEWNARLNAHNDDTKNEKFTISPTSGNKLTHVKGDRDKMRDACRPLEAKKHYEQNFEADLKKAMLWCSEPN</sequence>